<dbReference type="PANTHER" id="PTHR35400:SF3">
    <property type="entry name" value="SLL1072 PROTEIN"/>
    <property type="match status" value="1"/>
</dbReference>
<keyword evidence="3" id="KW-1185">Reference proteome</keyword>
<organism evidence="2 3">
    <name type="scientific">Luedemannella helvata</name>
    <dbReference type="NCBI Taxonomy" id="349315"/>
    <lineage>
        <taxon>Bacteria</taxon>
        <taxon>Bacillati</taxon>
        <taxon>Actinomycetota</taxon>
        <taxon>Actinomycetes</taxon>
        <taxon>Micromonosporales</taxon>
        <taxon>Micromonosporaceae</taxon>
        <taxon>Luedemannella</taxon>
    </lineage>
</organism>
<dbReference type="CDD" id="cd06260">
    <property type="entry name" value="DUF820-like"/>
    <property type="match status" value="1"/>
</dbReference>
<evidence type="ECO:0000313" key="3">
    <source>
        <dbReference type="Proteomes" id="UP001500655"/>
    </source>
</evidence>
<sequence>MSVTAIEHVGPWHEADYLALGETSNRIELIDGSLLVSPAPNSRHQRLSRRLANELDAAASAAGLLVYEAVNVRLATDRLVIPDLAVVDTDDDFVVIDAARVPLVGEVVSPGNAGADRVVKMQLYAAARIPWYLLVQQDSPDDLTLRLNRLNGAHYVEDQTARTGETLSSQKPFPFMIDTRSLLRPV</sequence>
<dbReference type="Proteomes" id="UP001500655">
    <property type="component" value="Unassembled WGS sequence"/>
</dbReference>
<dbReference type="PANTHER" id="PTHR35400">
    <property type="entry name" value="SLR1083 PROTEIN"/>
    <property type="match status" value="1"/>
</dbReference>
<evidence type="ECO:0000313" key="2">
    <source>
        <dbReference type="EMBL" id="GAA1747737.1"/>
    </source>
</evidence>
<dbReference type="Gene3D" id="3.90.1570.10">
    <property type="entry name" value="tt1808, chain A"/>
    <property type="match status" value="1"/>
</dbReference>
<proteinExistence type="predicted"/>
<accession>A0ABP4W8E4</accession>
<reference evidence="3" key="1">
    <citation type="journal article" date="2019" name="Int. J. Syst. Evol. Microbiol.">
        <title>The Global Catalogue of Microorganisms (GCM) 10K type strain sequencing project: providing services to taxonomists for standard genome sequencing and annotation.</title>
        <authorList>
            <consortium name="The Broad Institute Genomics Platform"/>
            <consortium name="The Broad Institute Genome Sequencing Center for Infectious Disease"/>
            <person name="Wu L."/>
            <person name="Ma J."/>
        </authorList>
    </citation>
    <scope>NUCLEOTIDE SEQUENCE [LARGE SCALE GENOMIC DNA]</scope>
    <source>
        <strain evidence="3">JCM 13249</strain>
    </source>
</reference>
<comment type="caution">
    <text evidence="2">The sequence shown here is derived from an EMBL/GenBank/DDBJ whole genome shotgun (WGS) entry which is preliminary data.</text>
</comment>
<evidence type="ECO:0000259" key="1">
    <source>
        <dbReference type="Pfam" id="PF05685"/>
    </source>
</evidence>
<dbReference type="EMBL" id="BAAALS010000007">
    <property type="protein sequence ID" value="GAA1747737.1"/>
    <property type="molecule type" value="Genomic_DNA"/>
</dbReference>
<dbReference type="InterPro" id="IPR008538">
    <property type="entry name" value="Uma2"/>
</dbReference>
<dbReference type="InterPro" id="IPR012296">
    <property type="entry name" value="Nuclease_put_TT1808"/>
</dbReference>
<name>A0ABP4W8E4_9ACTN</name>
<gene>
    <name evidence="2" type="ORF">GCM10009681_18630</name>
</gene>
<dbReference type="InterPro" id="IPR011335">
    <property type="entry name" value="Restrct_endonuc-II-like"/>
</dbReference>
<feature type="domain" description="Putative restriction endonuclease" evidence="1">
    <location>
        <begin position="16"/>
        <end position="174"/>
    </location>
</feature>
<protein>
    <recommendedName>
        <fullName evidence="1">Putative restriction endonuclease domain-containing protein</fullName>
    </recommendedName>
</protein>
<dbReference type="RefSeq" id="WP_344078957.1">
    <property type="nucleotide sequence ID" value="NZ_BAAALS010000007.1"/>
</dbReference>
<dbReference type="Pfam" id="PF05685">
    <property type="entry name" value="Uma2"/>
    <property type="match status" value="1"/>
</dbReference>
<dbReference type="SUPFAM" id="SSF52980">
    <property type="entry name" value="Restriction endonuclease-like"/>
    <property type="match status" value="1"/>
</dbReference>